<dbReference type="GO" id="GO:0005524">
    <property type="term" value="F:ATP binding"/>
    <property type="evidence" value="ECO:0007669"/>
    <property type="project" value="UniProtKB-KW"/>
</dbReference>
<dbReference type="EMBL" id="RQVS01000022">
    <property type="protein sequence ID" value="RRJ85664.1"/>
    <property type="molecule type" value="Genomic_DNA"/>
</dbReference>
<dbReference type="InterPro" id="IPR004604">
    <property type="entry name" value="DNA_recomb/repair_RecN"/>
</dbReference>
<evidence type="ECO:0000256" key="10">
    <source>
        <dbReference type="SAM" id="Coils"/>
    </source>
</evidence>
<dbReference type="InterPro" id="IPR003593">
    <property type="entry name" value="AAA+_ATPase"/>
</dbReference>
<comment type="function">
    <text evidence="1 9">May be involved in recombinational repair of damaged DNA.</text>
</comment>
<feature type="domain" description="AAA+ ATPase" evidence="11">
    <location>
        <begin position="21"/>
        <end position="523"/>
    </location>
</feature>
<keyword evidence="13" id="KW-1185">Reference proteome</keyword>
<dbReference type="GO" id="GO:0043590">
    <property type="term" value="C:bacterial nucleoid"/>
    <property type="evidence" value="ECO:0007669"/>
    <property type="project" value="TreeGrafter"/>
</dbReference>
<evidence type="ECO:0000256" key="1">
    <source>
        <dbReference type="ARBA" id="ARBA00003618"/>
    </source>
</evidence>
<comment type="similarity">
    <text evidence="2 9">Belongs to the RecN family.</text>
</comment>
<dbReference type="InterPro" id="IPR003395">
    <property type="entry name" value="RecF/RecN/SMC_N"/>
</dbReference>
<keyword evidence="6" id="KW-0067">ATP-binding</keyword>
<keyword evidence="10" id="KW-0175">Coiled coil</keyword>
<dbReference type="Pfam" id="PF02463">
    <property type="entry name" value="SMC_N"/>
    <property type="match status" value="1"/>
</dbReference>
<dbReference type="GO" id="GO:0009432">
    <property type="term" value="P:SOS response"/>
    <property type="evidence" value="ECO:0007669"/>
    <property type="project" value="TreeGrafter"/>
</dbReference>
<dbReference type="PANTHER" id="PTHR11059">
    <property type="entry name" value="DNA REPAIR PROTEIN RECN"/>
    <property type="match status" value="1"/>
</dbReference>
<evidence type="ECO:0000256" key="8">
    <source>
        <dbReference type="ARBA" id="ARBA00033408"/>
    </source>
</evidence>
<sequence length="577" mass="61271">MLDDLEIRGLGVIDRARLELRPGFTAITGETGAGKTMVVTALGLLLGGRSSAGSVRKGAERAQVDARVTIDPAGAIADLVDDAGGEIERYEGDDGTPRADLLIARQVAATGRSRAWLGGQSVPASRLAEAGERLVAVHGQSEQLRLIEEPAQRAALDAAAGSAAQIALTEVATAFDRLAELRAELSQLQAGAEAREAERVDLRELVDEVERVDPQPDEDSQLLARIERLSHREELRAQIGEAHGILAGDDAPIGSLRDLSRDVHSRIERSLRNDPSLDRALEAAADLDYAVDELATLLAGYLADLDTEGIGELEALDDRLAAIEELKRNRRLTLQELLEAYGNAGTRLLELAGDDTRIPVLVEEVAEAEATLKNAAESLSALRRATADELSARVSDELVMLAMPNARFEVVVTEAGEIRRHGQDRISFRLRPHPGSDALPLAQGASGGELSRVMLALEVVLAGANPVPTLVFDEIDAGVGGAAALEIGARLQRLARSSQVVVVTHLAQVAAFADHHLRIEKSTDGEVTSSSITELDAEARVAEMTRLLSGLSDSSTGRAHAEELLRLAAETAPTAAS</sequence>
<dbReference type="InterPro" id="IPR027417">
    <property type="entry name" value="P-loop_NTPase"/>
</dbReference>
<feature type="coiled-coil region" evidence="10">
    <location>
        <begin position="171"/>
        <end position="212"/>
    </location>
</feature>
<evidence type="ECO:0000256" key="6">
    <source>
        <dbReference type="ARBA" id="ARBA00022840"/>
    </source>
</evidence>
<evidence type="ECO:0000313" key="12">
    <source>
        <dbReference type="EMBL" id="RRJ85664.1"/>
    </source>
</evidence>
<evidence type="ECO:0000313" key="13">
    <source>
        <dbReference type="Proteomes" id="UP000274391"/>
    </source>
</evidence>
<protein>
    <recommendedName>
        <fullName evidence="3 9">DNA repair protein RecN</fullName>
    </recommendedName>
    <alternativeName>
        <fullName evidence="8 9">Recombination protein N</fullName>
    </alternativeName>
</protein>
<organism evidence="12 13">
    <name type="scientific">Gulosibacter macacae</name>
    <dbReference type="NCBI Taxonomy" id="2488791"/>
    <lineage>
        <taxon>Bacteria</taxon>
        <taxon>Bacillati</taxon>
        <taxon>Actinomycetota</taxon>
        <taxon>Actinomycetes</taxon>
        <taxon>Micrococcales</taxon>
        <taxon>Microbacteriaceae</taxon>
        <taxon>Gulosibacter</taxon>
    </lineage>
</organism>
<evidence type="ECO:0000256" key="7">
    <source>
        <dbReference type="ARBA" id="ARBA00023204"/>
    </source>
</evidence>
<dbReference type="NCBIfam" id="TIGR00634">
    <property type="entry name" value="recN"/>
    <property type="match status" value="1"/>
</dbReference>
<dbReference type="AlphaFoldDB" id="A0A3P3VT80"/>
<reference evidence="12 13" key="1">
    <citation type="submission" date="2018-11" db="EMBL/GenBank/DDBJ databases">
        <title>YIM 102482-1 draft genome.</title>
        <authorList>
            <person name="Li G."/>
            <person name="Jiang Y."/>
        </authorList>
    </citation>
    <scope>NUCLEOTIDE SEQUENCE [LARGE SCALE GENOMIC DNA]</scope>
    <source>
        <strain evidence="12 13">YIM 102482-1</strain>
    </source>
</reference>
<evidence type="ECO:0000256" key="9">
    <source>
        <dbReference type="PIRNR" id="PIRNR003128"/>
    </source>
</evidence>
<evidence type="ECO:0000256" key="5">
    <source>
        <dbReference type="ARBA" id="ARBA00022763"/>
    </source>
</evidence>
<dbReference type="Gene3D" id="3.40.50.300">
    <property type="entry name" value="P-loop containing nucleotide triphosphate hydrolases"/>
    <property type="match status" value="2"/>
</dbReference>
<dbReference type="Proteomes" id="UP000274391">
    <property type="component" value="Unassembled WGS sequence"/>
</dbReference>
<dbReference type="GO" id="GO:0006281">
    <property type="term" value="P:DNA repair"/>
    <property type="evidence" value="ECO:0007669"/>
    <property type="project" value="UniProtKB-KW"/>
</dbReference>
<keyword evidence="4" id="KW-0547">Nucleotide-binding</keyword>
<accession>A0A3P3VT80</accession>
<evidence type="ECO:0000256" key="3">
    <source>
        <dbReference type="ARBA" id="ARBA00021315"/>
    </source>
</evidence>
<dbReference type="CDD" id="cd03241">
    <property type="entry name" value="ABC_RecN"/>
    <property type="match status" value="1"/>
</dbReference>
<dbReference type="GO" id="GO:0006310">
    <property type="term" value="P:DNA recombination"/>
    <property type="evidence" value="ECO:0007669"/>
    <property type="project" value="InterPro"/>
</dbReference>
<dbReference type="SUPFAM" id="SSF52540">
    <property type="entry name" value="P-loop containing nucleoside triphosphate hydrolases"/>
    <property type="match status" value="1"/>
</dbReference>
<evidence type="ECO:0000256" key="4">
    <source>
        <dbReference type="ARBA" id="ARBA00022741"/>
    </source>
</evidence>
<keyword evidence="5 9" id="KW-0227">DNA damage</keyword>
<gene>
    <name evidence="12" type="primary">recN</name>
    <name evidence="12" type="ORF">EG850_12465</name>
</gene>
<comment type="caution">
    <text evidence="12">The sequence shown here is derived from an EMBL/GenBank/DDBJ whole genome shotgun (WGS) entry which is preliminary data.</text>
</comment>
<dbReference type="OrthoDB" id="9806954at2"/>
<proteinExistence type="inferred from homology"/>
<evidence type="ECO:0000256" key="2">
    <source>
        <dbReference type="ARBA" id="ARBA00009441"/>
    </source>
</evidence>
<dbReference type="PANTHER" id="PTHR11059:SF0">
    <property type="entry name" value="DNA REPAIR PROTEIN RECN"/>
    <property type="match status" value="1"/>
</dbReference>
<dbReference type="PIRSF" id="PIRSF003128">
    <property type="entry name" value="RecN"/>
    <property type="match status" value="1"/>
</dbReference>
<keyword evidence="7 9" id="KW-0234">DNA repair</keyword>
<dbReference type="RefSeq" id="WP_124973964.1">
    <property type="nucleotide sequence ID" value="NZ_RQVS01000022.1"/>
</dbReference>
<name>A0A3P3VT80_9MICO</name>
<evidence type="ECO:0000259" key="11">
    <source>
        <dbReference type="SMART" id="SM00382"/>
    </source>
</evidence>
<dbReference type="SMART" id="SM00382">
    <property type="entry name" value="AAA"/>
    <property type="match status" value="1"/>
</dbReference>